<organism evidence="1 2">
    <name type="scientific">Portunus trituberculatus</name>
    <name type="common">Swimming crab</name>
    <name type="synonym">Neptunus trituberculatus</name>
    <dbReference type="NCBI Taxonomy" id="210409"/>
    <lineage>
        <taxon>Eukaryota</taxon>
        <taxon>Metazoa</taxon>
        <taxon>Ecdysozoa</taxon>
        <taxon>Arthropoda</taxon>
        <taxon>Crustacea</taxon>
        <taxon>Multicrustacea</taxon>
        <taxon>Malacostraca</taxon>
        <taxon>Eumalacostraca</taxon>
        <taxon>Eucarida</taxon>
        <taxon>Decapoda</taxon>
        <taxon>Pleocyemata</taxon>
        <taxon>Brachyura</taxon>
        <taxon>Eubrachyura</taxon>
        <taxon>Portunoidea</taxon>
        <taxon>Portunidae</taxon>
        <taxon>Portuninae</taxon>
        <taxon>Portunus</taxon>
    </lineage>
</organism>
<evidence type="ECO:0000313" key="1">
    <source>
        <dbReference type="EMBL" id="MPC99701.1"/>
    </source>
</evidence>
<name>A0A5B7JP16_PORTR</name>
<sequence length="129" mass="13206">MQAGTVWSQSMADGEDVVRMAAVGDVGTMSVPARSLICASLDLSPTAGSFASIPEDVGREGGATPKKLALGLPSVSSGDVISPGRSTRCLVFAGPLHRHLPGLRLSIGCRLSPSQHHISQSNGGMKKLG</sequence>
<reference evidence="1 2" key="1">
    <citation type="submission" date="2019-05" db="EMBL/GenBank/DDBJ databases">
        <title>Another draft genome of Portunus trituberculatus and its Hox gene families provides insights of decapod evolution.</title>
        <authorList>
            <person name="Jeong J.-H."/>
            <person name="Song I."/>
            <person name="Kim S."/>
            <person name="Choi T."/>
            <person name="Kim D."/>
            <person name="Ryu S."/>
            <person name="Kim W."/>
        </authorList>
    </citation>
    <scope>NUCLEOTIDE SEQUENCE [LARGE SCALE GENOMIC DNA]</scope>
    <source>
        <tissue evidence="1">Muscle</tissue>
    </source>
</reference>
<proteinExistence type="predicted"/>
<keyword evidence="2" id="KW-1185">Reference proteome</keyword>
<gene>
    <name evidence="1" type="ORF">E2C01_095130</name>
</gene>
<protein>
    <submittedName>
        <fullName evidence="1">Uncharacterized protein</fullName>
    </submittedName>
</protein>
<accession>A0A5B7JP16</accession>
<comment type="caution">
    <text evidence="1">The sequence shown here is derived from an EMBL/GenBank/DDBJ whole genome shotgun (WGS) entry which is preliminary data.</text>
</comment>
<evidence type="ECO:0000313" key="2">
    <source>
        <dbReference type="Proteomes" id="UP000324222"/>
    </source>
</evidence>
<dbReference type="EMBL" id="VSRR010119464">
    <property type="protein sequence ID" value="MPC99701.1"/>
    <property type="molecule type" value="Genomic_DNA"/>
</dbReference>
<dbReference type="Proteomes" id="UP000324222">
    <property type="component" value="Unassembled WGS sequence"/>
</dbReference>
<dbReference type="AlphaFoldDB" id="A0A5B7JP16"/>